<keyword evidence="2" id="KW-1133">Transmembrane helix</keyword>
<dbReference type="PROSITE" id="PS50887">
    <property type="entry name" value="GGDEF"/>
    <property type="match status" value="1"/>
</dbReference>
<evidence type="ECO:0000259" key="3">
    <source>
        <dbReference type="PROSITE" id="PS50883"/>
    </source>
</evidence>
<feature type="transmembrane region" description="Helical" evidence="2">
    <location>
        <begin position="188"/>
        <end position="213"/>
    </location>
</feature>
<dbReference type="InterPro" id="IPR033417">
    <property type="entry name" value="CHASE8"/>
</dbReference>
<evidence type="ECO:0000256" key="1">
    <source>
        <dbReference type="SAM" id="MobiDB-lite"/>
    </source>
</evidence>
<keyword evidence="2" id="KW-0472">Membrane</keyword>
<protein>
    <submittedName>
        <fullName evidence="5">Diguanylate cyclase/phosphodiesterase</fullName>
    </submittedName>
</protein>
<dbReference type="KEGG" id="lch:Lcho_1231"/>
<evidence type="ECO:0000313" key="6">
    <source>
        <dbReference type="Proteomes" id="UP000001693"/>
    </source>
</evidence>
<sequence length="666" mass="70777">MNAHADCHLSPTPPPNLAPPMPVPSPKLLPSSTLDTRTSLASRLTRLALIAAGLALAVAGVLLNVALYFQARDTLVDDTVAQARVIAVSSTAALVFGDAAAAAEILGSLSNVRSIDRATLFDRTGAVLSEHHLHGPVVHARSESMPVHVADYLLRDDWLSVLEPVIHGGAAVGQVRVEVPMRPLYLKAAATAGVTALCAAVALLLAYLFAVGVRRDVRRIERRMRDLAYVDTVTGLFNRNAAGEHLAESVRAGQAGGEGFSVVTIDIDDFKKINDTLGHAAGDALLCEVARRLTGALSPSARAYRFGGDEFVIVCPDPNGFRDPDCYGHRIGEALGGAFLLDGRLLHLGGSVGVARFPIDGSSASEVLRASDLAMYRAKANGKNQVVVFDAHLRAASEQSLRIESELWLALERGELRLFYQPIVELASGRTVGAEALVRWQHPQRGLLGPADFIDVAESTGLVVPLGGWVLAEAARQLARWDADGLAPMQMAVNVSARQLGGDVLLQQYRSAVDAAGCAPQRLEIELTEHTLVDNVDVNLRLLNRLRDWGVSIAIDDFGTGLSSLAYLKHLPVNKLKIDRSFVDGLPGDAGDHAIVSAAVSMAHALGMQVVAEGVETRAQADVLCGLHASLAQGWLFGRPVDAQAFAQRLRDQDAAQSPLSICTAA</sequence>
<organism evidence="5 6">
    <name type="scientific">Leptothrix cholodnii (strain ATCC 51168 / LMG 8142 / SP-6)</name>
    <name type="common">Leptothrix discophora (strain SP-6)</name>
    <dbReference type="NCBI Taxonomy" id="395495"/>
    <lineage>
        <taxon>Bacteria</taxon>
        <taxon>Pseudomonadati</taxon>
        <taxon>Pseudomonadota</taxon>
        <taxon>Betaproteobacteria</taxon>
        <taxon>Burkholderiales</taxon>
        <taxon>Sphaerotilaceae</taxon>
        <taxon>Leptothrix</taxon>
    </lineage>
</organism>
<keyword evidence="6" id="KW-1185">Reference proteome</keyword>
<dbReference type="Gene3D" id="3.20.20.450">
    <property type="entry name" value="EAL domain"/>
    <property type="match status" value="1"/>
</dbReference>
<feature type="transmembrane region" description="Helical" evidence="2">
    <location>
        <begin position="47"/>
        <end position="69"/>
    </location>
</feature>
<name>B1Y5B2_LEPCP</name>
<dbReference type="InterPro" id="IPR029787">
    <property type="entry name" value="Nucleotide_cyclase"/>
</dbReference>
<gene>
    <name evidence="5" type="ordered locus">Lcho_1231</name>
</gene>
<dbReference type="CDD" id="cd01948">
    <property type="entry name" value="EAL"/>
    <property type="match status" value="1"/>
</dbReference>
<dbReference type="InterPro" id="IPR000160">
    <property type="entry name" value="GGDEF_dom"/>
</dbReference>
<proteinExistence type="predicted"/>
<dbReference type="AlphaFoldDB" id="B1Y5B2"/>
<dbReference type="SMART" id="SM00052">
    <property type="entry name" value="EAL"/>
    <property type="match status" value="1"/>
</dbReference>
<dbReference type="InterPro" id="IPR043128">
    <property type="entry name" value="Rev_trsase/Diguanyl_cyclase"/>
</dbReference>
<dbReference type="NCBIfam" id="TIGR00254">
    <property type="entry name" value="GGDEF"/>
    <property type="match status" value="1"/>
</dbReference>
<dbReference type="Pfam" id="PF00990">
    <property type="entry name" value="GGDEF"/>
    <property type="match status" value="1"/>
</dbReference>
<evidence type="ECO:0000313" key="5">
    <source>
        <dbReference type="EMBL" id="ACB33500.1"/>
    </source>
</evidence>
<dbReference type="eggNOG" id="COG5001">
    <property type="taxonomic scope" value="Bacteria"/>
</dbReference>
<dbReference type="Pfam" id="PF17152">
    <property type="entry name" value="CHASE8"/>
    <property type="match status" value="1"/>
</dbReference>
<keyword evidence="2" id="KW-0812">Transmembrane</keyword>
<dbReference type="PANTHER" id="PTHR44757:SF2">
    <property type="entry name" value="BIOFILM ARCHITECTURE MAINTENANCE PROTEIN MBAA"/>
    <property type="match status" value="1"/>
</dbReference>
<dbReference type="Pfam" id="PF00563">
    <property type="entry name" value="EAL"/>
    <property type="match status" value="1"/>
</dbReference>
<dbReference type="CDD" id="cd01949">
    <property type="entry name" value="GGDEF"/>
    <property type="match status" value="1"/>
</dbReference>
<dbReference type="OrthoDB" id="9813903at2"/>
<dbReference type="InterPro" id="IPR035919">
    <property type="entry name" value="EAL_sf"/>
</dbReference>
<dbReference type="EMBL" id="CP001013">
    <property type="protein sequence ID" value="ACB33500.1"/>
    <property type="molecule type" value="Genomic_DNA"/>
</dbReference>
<accession>B1Y5B2</accession>
<evidence type="ECO:0000256" key="2">
    <source>
        <dbReference type="SAM" id="Phobius"/>
    </source>
</evidence>
<dbReference type="Gene3D" id="3.30.70.270">
    <property type="match status" value="1"/>
</dbReference>
<dbReference type="STRING" id="395495.Lcho_1231"/>
<dbReference type="SUPFAM" id="SSF141868">
    <property type="entry name" value="EAL domain-like"/>
    <property type="match status" value="1"/>
</dbReference>
<dbReference type="SMART" id="SM00267">
    <property type="entry name" value="GGDEF"/>
    <property type="match status" value="1"/>
</dbReference>
<dbReference type="PROSITE" id="PS50883">
    <property type="entry name" value="EAL"/>
    <property type="match status" value="1"/>
</dbReference>
<feature type="domain" description="EAL" evidence="3">
    <location>
        <begin position="400"/>
        <end position="654"/>
    </location>
</feature>
<dbReference type="InterPro" id="IPR001633">
    <property type="entry name" value="EAL_dom"/>
</dbReference>
<dbReference type="HOGENOM" id="CLU_000445_70_46_4"/>
<dbReference type="PANTHER" id="PTHR44757">
    <property type="entry name" value="DIGUANYLATE CYCLASE DGCP"/>
    <property type="match status" value="1"/>
</dbReference>
<feature type="region of interest" description="Disordered" evidence="1">
    <location>
        <begin position="1"/>
        <end position="25"/>
    </location>
</feature>
<dbReference type="Proteomes" id="UP000001693">
    <property type="component" value="Chromosome"/>
</dbReference>
<dbReference type="InterPro" id="IPR052155">
    <property type="entry name" value="Biofilm_reg_signaling"/>
</dbReference>
<evidence type="ECO:0000259" key="4">
    <source>
        <dbReference type="PROSITE" id="PS50887"/>
    </source>
</evidence>
<feature type="domain" description="GGDEF" evidence="4">
    <location>
        <begin position="258"/>
        <end position="391"/>
    </location>
</feature>
<reference evidence="5 6" key="1">
    <citation type="submission" date="2008-03" db="EMBL/GenBank/DDBJ databases">
        <title>Complete sequence of Leptothrix cholodnii SP-6.</title>
        <authorList>
            <consortium name="US DOE Joint Genome Institute"/>
            <person name="Copeland A."/>
            <person name="Lucas S."/>
            <person name="Lapidus A."/>
            <person name="Glavina del Rio T."/>
            <person name="Dalin E."/>
            <person name="Tice H."/>
            <person name="Bruce D."/>
            <person name="Goodwin L."/>
            <person name="Pitluck S."/>
            <person name="Chertkov O."/>
            <person name="Brettin T."/>
            <person name="Detter J.C."/>
            <person name="Han C."/>
            <person name="Kuske C.R."/>
            <person name="Schmutz J."/>
            <person name="Larimer F."/>
            <person name="Land M."/>
            <person name="Hauser L."/>
            <person name="Kyrpides N."/>
            <person name="Lykidis A."/>
            <person name="Emerson D."/>
            <person name="Richardson P."/>
        </authorList>
    </citation>
    <scope>NUCLEOTIDE SEQUENCE [LARGE SCALE GENOMIC DNA]</scope>
    <source>
        <strain evidence="6">ATCC 51168 / LMG 8142 / SP-6</strain>
    </source>
</reference>
<feature type="compositionally biased region" description="Pro residues" evidence="1">
    <location>
        <begin position="11"/>
        <end position="25"/>
    </location>
</feature>
<dbReference type="SUPFAM" id="SSF55073">
    <property type="entry name" value="Nucleotide cyclase"/>
    <property type="match status" value="1"/>
</dbReference>